<feature type="domain" description="Novel STAND NTPase 3" evidence="4">
    <location>
        <begin position="170"/>
        <end position="307"/>
    </location>
</feature>
<feature type="repeat" description="ANK" evidence="3">
    <location>
        <begin position="854"/>
        <end position="883"/>
    </location>
</feature>
<dbReference type="Proteomes" id="UP001374579">
    <property type="component" value="Unassembled WGS sequence"/>
</dbReference>
<proteinExistence type="predicted"/>
<evidence type="ECO:0000313" key="5">
    <source>
        <dbReference type="EMBL" id="KAK7095495.1"/>
    </source>
</evidence>
<dbReference type="EMBL" id="JBAMIC010000018">
    <property type="protein sequence ID" value="KAK7095495.1"/>
    <property type="molecule type" value="Genomic_DNA"/>
</dbReference>
<feature type="repeat" description="ANK" evidence="3">
    <location>
        <begin position="787"/>
        <end position="819"/>
    </location>
</feature>
<evidence type="ECO:0000256" key="1">
    <source>
        <dbReference type="ARBA" id="ARBA00022737"/>
    </source>
</evidence>
<dbReference type="PANTHER" id="PTHR24198:SF165">
    <property type="entry name" value="ANKYRIN REPEAT-CONTAINING PROTEIN-RELATED"/>
    <property type="match status" value="1"/>
</dbReference>
<keyword evidence="2 3" id="KW-0040">ANK repeat</keyword>
<organism evidence="5 6">
    <name type="scientific">Littorina saxatilis</name>
    <dbReference type="NCBI Taxonomy" id="31220"/>
    <lineage>
        <taxon>Eukaryota</taxon>
        <taxon>Metazoa</taxon>
        <taxon>Spiralia</taxon>
        <taxon>Lophotrochozoa</taxon>
        <taxon>Mollusca</taxon>
        <taxon>Gastropoda</taxon>
        <taxon>Caenogastropoda</taxon>
        <taxon>Littorinimorpha</taxon>
        <taxon>Littorinoidea</taxon>
        <taxon>Littorinidae</taxon>
        <taxon>Littorina</taxon>
    </lineage>
</organism>
<dbReference type="PRINTS" id="PR01415">
    <property type="entry name" value="ANKYRIN"/>
</dbReference>
<reference evidence="5 6" key="1">
    <citation type="submission" date="2024-02" db="EMBL/GenBank/DDBJ databases">
        <title>Chromosome-scale genome assembly of the rough periwinkle Littorina saxatilis.</title>
        <authorList>
            <person name="De Jode A."/>
            <person name="Faria R."/>
            <person name="Formenti G."/>
            <person name="Sims Y."/>
            <person name="Smith T.P."/>
            <person name="Tracey A."/>
            <person name="Wood J.M.D."/>
            <person name="Zagrodzka Z.B."/>
            <person name="Johannesson K."/>
            <person name="Butlin R.K."/>
            <person name="Leder E.H."/>
        </authorList>
    </citation>
    <scope>NUCLEOTIDE SEQUENCE [LARGE SCALE GENOMIC DNA]</scope>
    <source>
        <strain evidence="5">Snail1</strain>
        <tissue evidence="5">Muscle</tissue>
    </source>
</reference>
<accession>A0AAN9G6C4</accession>
<dbReference type="InterPro" id="IPR036770">
    <property type="entry name" value="Ankyrin_rpt-contain_sf"/>
</dbReference>
<dbReference type="InterPro" id="IPR049050">
    <property type="entry name" value="nSTAND3"/>
</dbReference>
<evidence type="ECO:0000256" key="3">
    <source>
        <dbReference type="PROSITE-ProRule" id="PRU00023"/>
    </source>
</evidence>
<evidence type="ECO:0000313" key="6">
    <source>
        <dbReference type="Proteomes" id="UP001374579"/>
    </source>
</evidence>
<dbReference type="Pfam" id="PF12796">
    <property type="entry name" value="Ank_2"/>
    <property type="match status" value="1"/>
</dbReference>
<dbReference type="AlphaFoldDB" id="A0AAN9G6C4"/>
<sequence>MTDLHSDVAHDVIMDAEPFTDDRDVVNPMRAVFDGRDEAECLNDENTQVKCLLQESDPQTLNVAERATNDENVKHGKVDDVSIDVHGACTSLDQQTPTKGPASLTIGKATTVNVGENVNVTHIENNVFNQHYYGSNTSCCDSTRASYCDLQTDAEVISRDFEEAWLTHKDTEAFLRAVGILQRTGRVMLCGTPGSEKTSLGKALLYHFQGEDYMPRCIGTFCCQAREVLRERGRSIVLMDGGLGEVSLNNEKLQGCKDLLFNTINSQDSRRCLLVFTAYPHILKAVAKFESVSRNPLLDQSMVVNLQYGSPRNAVTFIPLLQRMVHDPVDGQIMAALLALTMLGTDIFPQEPAAVRKELERLGFSNISCCDLQRVSSFLAGSILEETGPGFSGRHVYDAAGLVLCRLSDPPVLLKVCDAAFLVQHVRVGDTALQSPSNMIYLAGKGKSLLMQRMHELAMAGQVQELCQHPSLGNKDFLTEFHSFCKANRGYLKQLATAKDSRHGLPLLYWSVWNSMDFTLWCLKIAEEYAKSAKCFTESVLSTALALVVFSEASDITNSKSKAFIEELVSLKFNPSSKNTLKLSLPRPNMTVTRDGDATDETVASFTPGSYCYLHNSSLPVPSSLLSMSVSEEVVSMEVPSKQWYLVLRLLSDRKRNEKDQHGNTLLHIAVESGVQEAVNLVLKSGALLKVRNKGRLTPCDVAEMRCQKRLFFMKVDNKPAPGALHRACLDGEVETVKRLLCEGCSKQDKDAENKDTPLHVASRSGQTQIVSLLLDIGADTHAKNGFKATPLHSACHGGHLNIVKLLVGRGADVNIKALCRTPLHLASWKGHDDIVDFLIKHGGDVNTRGLVGTALHEACIHLRTKVARLLLNHGAEVNSRDGWGHSPLHCACKANHTELVLLLLEHQADVHVKNERGWSPVDLAVSEGHGALANLLQNYHSRSTRARQRRYAHQATPLMLEAAV</sequence>
<gene>
    <name evidence="5" type="ORF">V1264_006893</name>
</gene>
<feature type="repeat" description="ANK" evidence="3">
    <location>
        <begin position="819"/>
        <end position="851"/>
    </location>
</feature>
<keyword evidence="6" id="KW-1185">Reference proteome</keyword>
<feature type="repeat" description="ANK" evidence="3">
    <location>
        <begin position="754"/>
        <end position="786"/>
    </location>
</feature>
<dbReference type="Pfam" id="PF13857">
    <property type="entry name" value="Ank_5"/>
    <property type="match status" value="1"/>
</dbReference>
<dbReference type="InterPro" id="IPR002110">
    <property type="entry name" value="Ankyrin_rpt"/>
</dbReference>
<dbReference type="SMART" id="SM00248">
    <property type="entry name" value="ANK"/>
    <property type="match status" value="8"/>
</dbReference>
<name>A0AAN9G6C4_9CAEN</name>
<feature type="repeat" description="ANK" evidence="3">
    <location>
        <begin position="662"/>
        <end position="694"/>
    </location>
</feature>
<dbReference type="Pfam" id="PF00023">
    <property type="entry name" value="Ank"/>
    <property type="match status" value="2"/>
</dbReference>
<dbReference type="Gene3D" id="1.25.40.20">
    <property type="entry name" value="Ankyrin repeat-containing domain"/>
    <property type="match status" value="4"/>
</dbReference>
<feature type="repeat" description="ANK" evidence="3">
    <location>
        <begin position="884"/>
        <end position="916"/>
    </location>
</feature>
<dbReference type="PROSITE" id="PS50088">
    <property type="entry name" value="ANK_REPEAT"/>
    <property type="match status" value="6"/>
</dbReference>
<evidence type="ECO:0000259" key="4">
    <source>
        <dbReference type="Pfam" id="PF20720"/>
    </source>
</evidence>
<protein>
    <recommendedName>
        <fullName evidence="4">Novel STAND NTPase 3 domain-containing protein</fullName>
    </recommendedName>
</protein>
<dbReference type="SUPFAM" id="SSF48403">
    <property type="entry name" value="Ankyrin repeat"/>
    <property type="match status" value="1"/>
</dbReference>
<dbReference type="PROSITE" id="PS50297">
    <property type="entry name" value="ANK_REP_REGION"/>
    <property type="match status" value="6"/>
</dbReference>
<dbReference type="PANTHER" id="PTHR24198">
    <property type="entry name" value="ANKYRIN REPEAT AND PROTEIN KINASE DOMAIN-CONTAINING PROTEIN"/>
    <property type="match status" value="1"/>
</dbReference>
<comment type="caution">
    <text evidence="5">The sequence shown here is derived from an EMBL/GenBank/DDBJ whole genome shotgun (WGS) entry which is preliminary data.</text>
</comment>
<dbReference type="Pfam" id="PF20720">
    <property type="entry name" value="nSTAND3"/>
    <property type="match status" value="1"/>
</dbReference>
<evidence type="ECO:0000256" key="2">
    <source>
        <dbReference type="ARBA" id="ARBA00023043"/>
    </source>
</evidence>
<keyword evidence="1" id="KW-0677">Repeat</keyword>